<protein>
    <submittedName>
        <fullName evidence="1">Uncharacterized protein</fullName>
    </submittedName>
</protein>
<dbReference type="EMBL" id="JAAIUW010000003">
    <property type="protein sequence ID" value="KAF7839341.1"/>
    <property type="molecule type" value="Genomic_DNA"/>
</dbReference>
<reference evidence="1" key="1">
    <citation type="submission" date="2020-09" db="EMBL/GenBank/DDBJ databases">
        <title>Genome-Enabled Discovery of Anthraquinone Biosynthesis in Senna tora.</title>
        <authorList>
            <person name="Kang S.-H."/>
            <person name="Pandey R.P."/>
            <person name="Lee C.-M."/>
            <person name="Sim J.-S."/>
            <person name="Jeong J.-T."/>
            <person name="Choi B.-S."/>
            <person name="Jung M."/>
            <person name="Ginzburg D."/>
            <person name="Zhao K."/>
            <person name="Won S.Y."/>
            <person name="Oh T.-J."/>
            <person name="Yu Y."/>
            <person name="Kim N.-H."/>
            <person name="Lee O.R."/>
            <person name="Lee T.-H."/>
            <person name="Bashyal P."/>
            <person name="Kim T.-S."/>
            <person name="Lee W.-H."/>
            <person name="Kawkins C."/>
            <person name="Kim C.-K."/>
            <person name="Kim J.S."/>
            <person name="Ahn B.O."/>
            <person name="Rhee S.Y."/>
            <person name="Sohng J.K."/>
        </authorList>
    </citation>
    <scope>NUCLEOTIDE SEQUENCE</scope>
    <source>
        <tissue evidence="1">Leaf</tissue>
    </source>
</reference>
<accession>A0A835CF96</accession>
<sequence>MTWPTHTAESTLICKVVSNICRYYALSRPTKANVEDETDFKWGNKRGDGVKNKEVQFYESLLIRVWSIFCMIVSTFTKQVILKLPLTGIGDDGVGDSFLSSLEDFLLQAVLAHILDESAMIDSLSSSFIEVIMDIDNPFISRNYCDEGPIRAHHIRNISKFEGSLDVPALERIICERTRAMSRSLAPSCPRMNSPEMPPVIFFTALSWEYASMDMGSLVEYLLKSPSFRPIHARRFLMVRSMFFPRSIDFPTIFPSKSEKERFA</sequence>
<keyword evidence="2" id="KW-1185">Reference proteome</keyword>
<proteinExistence type="predicted"/>
<evidence type="ECO:0000313" key="2">
    <source>
        <dbReference type="Proteomes" id="UP000634136"/>
    </source>
</evidence>
<gene>
    <name evidence="1" type="ORF">G2W53_007823</name>
</gene>
<dbReference type="Proteomes" id="UP000634136">
    <property type="component" value="Unassembled WGS sequence"/>
</dbReference>
<dbReference type="AlphaFoldDB" id="A0A835CF96"/>
<evidence type="ECO:0000313" key="1">
    <source>
        <dbReference type="EMBL" id="KAF7839341.1"/>
    </source>
</evidence>
<comment type="caution">
    <text evidence="1">The sequence shown here is derived from an EMBL/GenBank/DDBJ whole genome shotgun (WGS) entry which is preliminary data.</text>
</comment>
<name>A0A835CF96_9FABA</name>
<organism evidence="1 2">
    <name type="scientific">Senna tora</name>
    <dbReference type="NCBI Taxonomy" id="362788"/>
    <lineage>
        <taxon>Eukaryota</taxon>
        <taxon>Viridiplantae</taxon>
        <taxon>Streptophyta</taxon>
        <taxon>Embryophyta</taxon>
        <taxon>Tracheophyta</taxon>
        <taxon>Spermatophyta</taxon>
        <taxon>Magnoliopsida</taxon>
        <taxon>eudicotyledons</taxon>
        <taxon>Gunneridae</taxon>
        <taxon>Pentapetalae</taxon>
        <taxon>rosids</taxon>
        <taxon>fabids</taxon>
        <taxon>Fabales</taxon>
        <taxon>Fabaceae</taxon>
        <taxon>Caesalpinioideae</taxon>
        <taxon>Cassia clade</taxon>
        <taxon>Senna</taxon>
    </lineage>
</organism>